<sequence>MIAFGAALAAGATTAAAAGPVPTIASPISAPVVVGTDGNGQSQELTVGQELAVALPDDPSSGFVWELGELDQAVLHQEGEPQFKQGNNPMPGTPGTVVWIFTAAKAGSTKLTLVPVAKQPWAQGQREAYTLMVTVR</sequence>
<protein>
    <submittedName>
        <fullName evidence="5">Protease inhibitor I42 family protein</fullName>
    </submittedName>
</protein>
<dbReference type="Gene3D" id="2.60.40.2020">
    <property type="match status" value="1"/>
</dbReference>
<organism evidence="5 6">
    <name type="scientific">Nocardia pulmonis</name>
    <dbReference type="NCBI Taxonomy" id="2951408"/>
    <lineage>
        <taxon>Bacteria</taxon>
        <taxon>Bacillati</taxon>
        <taxon>Actinomycetota</taxon>
        <taxon>Actinomycetes</taxon>
        <taxon>Mycobacteriales</taxon>
        <taxon>Nocardiaceae</taxon>
        <taxon>Nocardia</taxon>
    </lineage>
</organism>
<dbReference type="GO" id="GO:0004869">
    <property type="term" value="F:cysteine-type endopeptidase inhibitor activity"/>
    <property type="evidence" value="ECO:0007669"/>
    <property type="project" value="UniProtKB-KW"/>
</dbReference>
<evidence type="ECO:0000313" key="6">
    <source>
        <dbReference type="Proteomes" id="UP001139157"/>
    </source>
</evidence>
<dbReference type="Proteomes" id="UP001139157">
    <property type="component" value="Unassembled WGS sequence"/>
</dbReference>
<evidence type="ECO:0000256" key="3">
    <source>
        <dbReference type="SAM" id="SignalP"/>
    </source>
</evidence>
<dbReference type="RefSeq" id="WP_251918309.1">
    <property type="nucleotide sequence ID" value="NZ_JAMRXG010000026.1"/>
</dbReference>
<evidence type="ECO:0000256" key="1">
    <source>
        <dbReference type="ARBA" id="ARBA00022690"/>
    </source>
</evidence>
<dbReference type="Pfam" id="PF09394">
    <property type="entry name" value="Inhibitor_I42"/>
    <property type="match status" value="1"/>
</dbReference>
<comment type="caution">
    <text evidence="5">The sequence shown here is derived from an EMBL/GenBank/DDBJ whole genome shotgun (WGS) entry which is preliminary data.</text>
</comment>
<gene>
    <name evidence="5" type="ORF">NDR86_35190</name>
</gene>
<feature type="chain" id="PRO_5040919917" evidence="3">
    <location>
        <begin position="18"/>
        <end position="136"/>
    </location>
</feature>
<evidence type="ECO:0000259" key="4">
    <source>
        <dbReference type="Pfam" id="PF09394"/>
    </source>
</evidence>
<dbReference type="AlphaFoldDB" id="A0A9X2EIA3"/>
<feature type="signal peptide" evidence="3">
    <location>
        <begin position="1"/>
        <end position="17"/>
    </location>
</feature>
<keyword evidence="2" id="KW-0789">Thiol protease inhibitor</keyword>
<evidence type="ECO:0000313" key="5">
    <source>
        <dbReference type="EMBL" id="MCM6778738.1"/>
    </source>
</evidence>
<name>A0A9X2EIA3_9NOCA</name>
<dbReference type="InterPro" id="IPR018990">
    <property type="entry name" value="Prot_inh_I42_chagasin"/>
</dbReference>
<feature type="domain" description="Proteinase inhibitor I42 chagasin" evidence="4">
    <location>
        <begin position="45"/>
        <end position="131"/>
    </location>
</feature>
<proteinExistence type="predicted"/>
<reference evidence="5" key="1">
    <citation type="submission" date="2022-06" db="EMBL/GenBank/DDBJ databases">
        <title>Novel species in genus nocardia.</title>
        <authorList>
            <person name="Li F."/>
        </authorList>
    </citation>
    <scope>NUCLEOTIDE SEQUENCE</scope>
    <source>
        <strain evidence="5">CDC141</strain>
    </source>
</reference>
<dbReference type="PANTHER" id="PTHR36530">
    <property type="entry name" value="INHIBITOR OF CYSTEINE PEPTIDASE"/>
    <property type="match status" value="1"/>
</dbReference>
<dbReference type="PANTHER" id="PTHR36530:SF1">
    <property type="entry name" value="AMOEBIASIN-1"/>
    <property type="match status" value="1"/>
</dbReference>
<keyword evidence="3" id="KW-0732">Signal</keyword>
<dbReference type="InterPro" id="IPR052781">
    <property type="entry name" value="Cys_protease_inhibitor_I42"/>
</dbReference>
<accession>A0A9X2EIA3</accession>
<keyword evidence="6" id="KW-1185">Reference proteome</keyword>
<dbReference type="EMBL" id="JAMRXG010000026">
    <property type="protein sequence ID" value="MCM6778738.1"/>
    <property type="molecule type" value="Genomic_DNA"/>
</dbReference>
<dbReference type="SUPFAM" id="SSF141066">
    <property type="entry name" value="ICP-like"/>
    <property type="match status" value="1"/>
</dbReference>
<dbReference type="InterPro" id="IPR036331">
    <property type="entry name" value="Chagasin-like_sf"/>
</dbReference>
<evidence type="ECO:0000256" key="2">
    <source>
        <dbReference type="ARBA" id="ARBA00022704"/>
    </source>
</evidence>
<keyword evidence="1" id="KW-0646">Protease inhibitor</keyword>